<gene>
    <name evidence="5" type="ORF">FEZ33_02285</name>
</gene>
<dbReference type="PANTHER" id="PTHR42939:SF1">
    <property type="entry name" value="ABC TRANSPORTER ATP-BINDING PROTEIN ALBC-RELATED"/>
    <property type="match status" value="1"/>
</dbReference>
<protein>
    <submittedName>
        <fullName evidence="5">ABC transporter ATP-binding protein</fullName>
    </submittedName>
</protein>
<comment type="caution">
    <text evidence="5">The sequence shown here is derived from an EMBL/GenBank/DDBJ whole genome shotgun (WGS) entry which is preliminary data.</text>
</comment>
<keyword evidence="3 5" id="KW-0067">ATP-binding</keyword>
<evidence type="ECO:0000313" key="5">
    <source>
        <dbReference type="EMBL" id="TLQ49068.1"/>
    </source>
</evidence>
<organism evidence="5 6">
    <name type="scientific">Ruoffia tabacinasalis</name>
    <dbReference type="NCBI Taxonomy" id="87458"/>
    <lineage>
        <taxon>Bacteria</taxon>
        <taxon>Bacillati</taxon>
        <taxon>Bacillota</taxon>
        <taxon>Bacilli</taxon>
        <taxon>Lactobacillales</taxon>
        <taxon>Aerococcaceae</taxon>
        <taxon>Ruoffia</taxon>
    </lineage>
</organism>
<name>A0A5R9ENH9_9LACT</name>
<reference evidence="5 6" key="1">
    <citation type="submission" date="2019-05" db="EMBL/GenBank/DDBJ databases">
        <title>The metagenome of a microbial culture collection derived from dairy environment covers the genomic content of the human microbiome.</title>
        <authorList>
            <person name="Roder T."/>
            <person name="Wuthrich D."/>
            <person name="Sattari Z."/>
            <person name="Von Ah U."/>
            <person name="Bar C."/>
            <person name="Ronchi F."/>
            <person name="Macpherson A.J."/>
            <person name="Ganal-Vonarburg S.C."/>
            <person name="Bruggmann R."/>
            <person name="Vergeres G."/>
        </authorList>
    </citation>
    <scope>NUCLEOTIDE SEQUENCE [LARGE SCALE GENOMIC DNA]</scope>
    <source>
        <strain evidence="5 6">FAM 24227</strain>
    </source>
</reference>
<proteinExistence type="predicted"/>
<dbReference type="InterPro" id="IPR003439">
    <property type="entry name" value="ABC_transporter-like_ATP-bd"/>
</dbReference>
<dbReference type="EMBL" id="VBSP01000004">
    <property type="protein sequence ID" value="TLQ49068.1"/>
    <property type="molecule type" value="Genomic_DNA"/>
</dbReference>
<dbReference type="InterPro" id="IPR027417">
    <property type="entry name" value="P-loop_NTPase"/>
</dbReference>
<dbReference type="PROSITE" id="PS00211">
    <property type="entry name" value="ABC_TRANSPORTER_1"/>
    <property type="match status" value="1"/>
</dbReference>
<evidence type="ECO:0000256" key="2">
    <source>
        <dbReference type="ARBA" id="ARBA00022741"/>
    </source>
</evidence>
<dbReference type="InterPro" id="IPR017871">
    <property type="entry name" value="ABC_transporter-like_CS"/>
</dbReference>
<sequence>MIEIKGVSRSFGKKEVLKDVSFTINKGEITCLIGENGSGKTTLMNLLMRLLPNDSGEFLIDGQAIRFQDFNRISYIPDQIIVLKHMTIQQALDFMATYYTSFNPKRADEMIEFFHLNRHDQISRLSKGNIAKVNLLLGLSLDTDYVIMDEPFSGIDILTREEIASVFTSKIIEGRGVLISTHEINDIEMLIDKVVMLKDGHVVNEFYPESVRFEEGHSIVDKMREVYR</sequence>
<dbReference type="Proteomes" id="UP000306420">
    <property type="component" value="Unassembled WGS sequence"/>
</dbReference>
<evidence type="ECO:0000256" key="1">
    <source>
        <dbReference type="ARBA" id="ARBA00022448"/>
    </source>
</evidence>
<dbReference type="OrthoDB" id="9804819at2"/>
<accession>A0A5R9ENH9</accession>
<dbReference type="PROSITE" id="PS50893">
    <property type="entry name" value="ABC_TRANSPORTER_2"/>
    <property type="match status" value="1"/>
</dbReference>
<keyword evidence="2" id="KW-0547">Nucleotide-binding</keyword>
<evidence type="ECO:0000256" key="3">
    <source>
        <dbReference type="ARBA" id="ARBA00022840"/>
    </source>
</evidence>
<dbReference type="SUPFAM" id="SSF52540">
    <property type="entry name" value="P-loop containing nucleoside triphosphate hydrolases"/>
    <property type="match status" value="1"/>
</dbReference>
<feature type="domain" description="ABC transporter" evidence="4">
    <location>
        <begin position="2"/>
        <end position="224"/>
    </location>
</feature>
<dbReference type="GO" id="GO:0005524">
    <property type="term" value="F:ATP binding"/>
    <property type="evidence" value="ECO:0007669"/>
    <property type="project" value="UniProtKB-KW"/>
</dbReference>
<dbReference type="InterPro" id="IPR051782">
    <property type="entry name" value="ABC_Transporter_VariousFunc"/>
</dbReference>
<dbReference type="PANTHER" id="PTHR42939">
    <property type="entry name" value="ABC TRANSPORTER ATP-BINDING PROTEIN ALBC-RELATED"/>
    <property type="match status" value="1"/>
</dbReference>
<dbReference type="GO" id="GO:0016887">
    <property type="term" value="F:ATP hydrolysis activity"/>
    <property type="evidence" value="ECO:0007669"/>
    <property type="project" value="InterPro"/>
</dbReference>
<evidence type="ECO:0000259" key="4">
    <source>
        <dbReference type="PROSITE" id="PS50893"/>
    </source>
</evidence>
<dbReference type="InterPro" id="IPR003593">
    <property type="entry name" value="AAA+_ATPase"/>
</dbReference>
<keyword evidence="1" id="KW-0813">Transport</keyword>
<dbReference type="SMART" id="SM00382">
    <property type="entry name" value="AAA"/>
    <property type="match status" value="1"/>
</dbReference>
<dbReference type="Gene3D" id="3.40.50.300">
    <property type="entry name" value="P-loop containing nucleotide triphosphate hydrolases"/>
    <property type="match status" value="1"/>
</dbReference>
<evidence type="ECO:0000313" key="6">
    <source>
        <dbReference type="Proteomes" id="UP000306420"/>
    </source>
</evidence>
<dbReference type="AlphaFoldDB" id="A0A5R9ENH9"/>
<dbReference type="CDD" id="cd03230">
    <property type="entry name" value="ABC_DR_subfamily_A"/>
    <property type="match status" value="1"/>
</dbReference>
<dbReference type="RefSeq" id="WP_138403778.1">
    <property type="nucleotide sequence ID" value="NZ_VBSP01000004.1"/>
</dbReference>
<dbReference type="Pfam" id="PF00005">
    <property type="entry name" value="ABC_tran"/>
    <property type="match status" value="1"/>
</dbReference>